<dbReference type="Gene3D" id="2.130.10.10">
    <property type="entry name" value="YVTN repeat-like/Quinoprotein amine dehydrogenase"/>
    <property type="match status" value="1"/>
</dbReference>
<feature type="region of interest" description="Disordered" evidence="5">
    <location>
        <begin position="508"/>
        <end position="1432"/>
    </location>
</feature>
<feature type="compositionally biased region" description="Polar residues" evidence="5">
    <location>
        <begin position="1420"/>
        <end position="1432"/>
    </location>
</feature>
<feature type="compositionally biased region" description="Low complexity" evidence="5">
    <location>
        <begin position="1181"/>
        <end position="1194"/>
    </location>
</feature>
<feature type="compositionally biased region" description="Basic and acidic residues" evidence="5">
    <location>
        <begin position="1684"/>
        <end position="1701"/>
    </location>
</feature>
<feature type="compositionally biased region" description="Low complexity" evidence="5">
    <location>
        <begin position="1309"/>
        <end position="1322"/>
    </location>
</feature>
<keyword evidence="8" id="KW-1185">Reference proteome</keyword>
<dbReference type="EMBL" id="GL377306">
    <property type="protein sequence ID" value="EFI97356.1"/>
    <property type="molecule type" value="Genomic_DNA"/>
</dbReference>
<feature type="coiled-coil region" evidence="4">
    <location>
        <begin position="1605"/>
        <end position="1639"/>
    </location>
</feature>
<gene>
    <name evidence="7" type="ORF">SCHCODRAFT_257218</name>
</gene>
<feature type="region of interest" description="Disordered" evidence="5">
    <location>
        <begin position="37"/>
        <end position="59"/>
    </location>
</feature>
<evidence type="ECO:0000313" key="7">
    <source>
        <dbReference type="EMBL" id="EFI97356.1"/>
    </source>
</evidence>
<feature type="region of interest" description="Disordered" evidence="5">
    <location>
        <begin position="1683"/>
        <end position="1712"/>
    </location>
</feature>
<reference evidence="7 8" key="1">
    <citation type="journal article" date="2010" name="Nat. Biotechnol.">
        <title>Genome sequence of the model mushroom Schizophyllum commune.</title>
        <authorList>
            <person name="Ohm R.A."/>
            <person name="de Jong J.F."/>
            <person name="Lugones L.G."/>
            <person name="Aerts A."/>
            <person name="Kothe E."/>
            <person name="Stajich J.E."/>
            <person name="de Vries R.P."/>
            <person name="Record E."/>
            <person name="Levasseur A."/>
            <person name="Baker S.E."/>
            <person name="Bartholomew K.A."/>
            <person name="Coutinho P.M."/>
            <person name="Erdmann S."/>
            <person name="Fowler T.J."/>
            <person name="Gathman A.C."/>
            <person name="Lombard V."/>
            <person name="Henrissat B."/>
            <person name="Knabe N."/>
            <person name="Kuees U."/>
            <person name="Lilly W.W."/>
            <person name="Lindquist E."/>
            <person name="Lucas S."/>
            <person name="Magnuson J.K."/>
            <person name="Piumi F."/>
            <person name="Raudaskoski M."/>
            <person name="Salamov A."/>
            <person name="Schmutz J."/>
            <person name="Schwarze F.W.M.R."/>
            <person name="vanKuyk P.A."/>
            <person name="Horton J.S."/>
            <person name="Grigoriev I.V."/>
            <person name="Woesten H.A.B."/>
        </authorList>
    </citation>
    <scope>NUCLEOTIDE SEQUENCE [LARGE SCALE GENOMIC DNA]</scope>
    <source>
        <strain evidence="8">H4-8 / FGSC 9210</strain>
    </source>
</reference>
<keyword evidence="4" id="KW-0175">Coiled coil</keyword>
<evidence type="ECO:0000256" key="3">
    <source>
        <dbReference type="ARBA" id="ARBA00023242"/>
    </source>
</evidence>
<feature type="compositionally biased region" description="Acidic residues" evidence="5">
    <location>
        <begin position="1152"/>
        <end position="1180"/>
    </location>
</feature>
<evidence type="ECO:0000259" key="6">
    <source>
        <dbReference type="Pfam" id="PF16755"/>
    </source>
</evidence>
<evidence type="ECO:0000256" key="5">
    <source>
        <dbReference type="SAM" id="MobiDB-lite"/>
    </source>
</evidence>
<evidence type="ECO:0000256" key="4">
    <source>
        <dbReference type="SAM" id="Coils"/>
    </source>
</evidence>
<dbReference type="RefSeq" id="XP_003032259.1">
    <property type="nucleotide sequence ID" value="XM_003032213.1"/>
</dbReference>
<dbReference type="OrthoDB" id="248320at2759"/>
<feature type="compositionally biased region" description="Basic and acidic residues" evidence="5">
    <location>
        <begin position="767"/>
        <end position="782"/>
    </location>
</feature>
<feature type="compositionally biased region" description="Polar residues" evidence="5">
    <location>
        <begin position="316"/>
        <end position="335"/>
    </location>
</feature>
<feature type="domain" description="Nucleoporin Nup159/Nup146 N-terminal" evidence="6">
    <location>
        <begin position="13"/>
        <end position="183"/>
    </location>
</feature>
<feature type="compositionally biased region" description="Polar residues" evidence="5">
    <location>
        <begin position="345"/>
        <end position="387"/>
    </location>
</feature>
<dbReference type="VEuPathDB" id="FungiDB:SCHCODRAFT_02502419"/>
<dbReference type="SUPFAM" id="SSF82171">
    <property type="entry name" value="DPP6 N-terminal domain-like"/>
    <property type="match status" value="1"/>
</dbReference>
<evidence type="ECO:0000256" key="1">
    <source>
        <dbReference type="ARBA" id="ARBA00004123"/>
    </source>
</evidence>
<feature type="compositionally biased region" description="Low complexity" evidence="5">
    <location>
        <begin position="956"/>
        <end position="967"/>
    </location>
</feature>
<dbReference type="InterPro" id="IPR039462">
    <property type="entry name" value="Nup159/Nup146_N"/>
</dbReference>
<feature type="compositionally biased region" description="Low complexity" evidence="5">
    <location>
        <begin position="273"/>
        <end position="299"/>
    </location>
</feature>
<dbReference type="Proteomes" id="UP000007431">
    <property type="component" value="Unassembled WGS sequence"/>
</dbReference>
<feature type="compositionally biased region" description="Polar residues" evidence="5">
    <location>
        <begin position="1070"/>
        <end position="1083"/>
    </location>
</feature>
<name>D8Q571_SCHCM</name>
<feature type="compositionally biased region" description="Low complexity" evidence="5">
    <location>
        <begin position="1357"/>
        <end position="1380"/>
    </location>
</feature>
<dbReference type="eggNOG" id="KOG0845">
    <property type="taxonomic scope" value="Eukaryota"/>
</dbReference>
<feature type="region of interest" description="Disordered" evidence="5">
    <location>
        <begin position="235"/>
        <end position="466"/>
    </location>
</feature>
<dbReference type="OMA" id="PIMYAYL"/>
<feature type="compositionally biased region" description="Polar residues" evidence="5">
    <location>
        <begin position="244"/>
        <end position="260"/>
    </location>
</feature>
<feature type="compositionally biased region" description="Low complexity" evidence="5">
    <location>
        <begin position="915"/>
        <end position="928"/>
    </location>
</feature>
<dbReference type="STRING" id="578458.D8Q571"/>
<feature type="compositionally biased region" description="Low complexity" evidence="5">
    <location>
        <begin position="394"/>
        <end position="407"/>
    </location>
</feature>
<dbReference type="HOGENOM" id="CLU_002355_0_0_1"/>
<evidence type="ECO:0000313" key="8">
    <source>
        <dbReference type="Proteomes" id="UP000007431"/>
    </source>
</evidence>
<feature type="region of interest" description="Disordered" evidence="5">
    <location>
        <begin position="1748"/>
        <end position="1768"/>
    </location>
</feature>
<keyword evidence="2" id="KW-0813">Transport</keyword>
<feature type="compositionally biased region" description="Basic and acidic residues" evidence="5">
    <location>
        <begin position="995"/>
        <end position="1008"/>
    </location>
</feature>
<evidence type="ECO:0000256" key="2">
    <source>
        <dbReference type="ARBA" id="ARBA00022448"/>
    </source>
</evidence>
<feature type="compositionally biased region" description="Basic and acidic residues" evidence="5">
    <location>
        <begin position="1020"/>
        <end position="1030"/>
    </location>
</feature>
<dbReference type="GO" id="GO:0005634">
    <property type="term" value="C:nucleus"/>
    <property type="evidence" value="ECO:0007669"/>
    <property type="project" value="UniProtKB-SubCell"/>
</dbReference>
<organism evidence="8">
    <name type="scientific">Schizophyllum commune (strain H4-8 / FGSC 9210)</name>
    <name type="common">Split gill fungus</name>
    <dbReference type="NCBI Taxonomy" id="578458"/>
    <lineage>
        <taxon>Eukaryota</taxon>
        <taxon>Fungi</taxon>
        <taxon>Dikarya</taxon>
        <taxon>Basidiomycota</taxon>
        <taxon>Agaricomycotina</taxon>
        <taxon>Agaricomycetes</taxon>
        <taxon>Agaricomycetidae</taxon>
        <taxon>Agaricales</taxon>
        <taxon>Schizophyllaceae</taxon>
        <taxon>Schizophyllum</taxon>
    </lineage>
</organism>
<feature type="compositionally biased region" description="Polar residues" evidence="5">
    <location>
        <begin position="408"/>
        <end position="438"/>
    </location>
</feature>
<feature type="compositionally biased region" description="Low complexity" evidence="5">
    <location>
        <begin position="652"/>
        <end position="665"/>
    </location>
</feature>
<feature type="compositionally biased region" description="Pro residues" evidence="5">
    <location>
        <begin position="1822"/>
        <end position="1838"/>
    </location>
</feature>
<dbReference type="InParanoid" id="D8Q571"/>
<feature type="compositionally biased region" description="Low complexity" evidence="5">
    <location>
        <begin position="828"/>
        <end position="838"/>
    </location>
</feature>
<feature type="region of interest" description="Disordered" evidence="5">
    <location>
        <begin position="1785"/>
        <end position="1855"/>
    </location>
</feature>
<feature type="region of interest" description="Disordered" evidence="5">
    <location>
        <begin position="1"/>
        <end position="20"/>
    </location>
</feature>
<proteinExistence type="predicted"/>
<protein>
    <recommendedName>
        <fullName evidence="6">Nucleoporin Nup159/Nup146 N-terminal domain-containing protein</fullName>
    </recommendedName>
</protein>
<sequence length="1855" mass="189330">MQGGWQSEEGQPRISAASWSPKGKQIALGLESGDVLTFTPSNKDAPQKHIPPTSSQTPMVSMQWIGPGHTFRTVYCAQAQNDEPVHHIVTLDTRVGALDVLQLDAGFSVTDRYPPSSVIFSLPRWNNEDSLLVIAGDAAASDFEVLGHANGEWFQESSDNPLAVPMKESFEENVLVGLAVDLTDGVPTMVGYMDDGTVQLWAMESPNPYPGLVTPSAVEAPQGVEATASVSMPTAPASVAPSVSGGSTVAPSAMEQSVSGMSMDEPKSAVQESAPASAFSPPSFGQTPTPSFGQTSSPSPFSPPTPSASSPFGQPATPSAFGQTSTPSAFGQPSAPSVFGKPSGFGQSAFGQTSSNGSAFGQSSGNTSGFGQSSNNTSGFGQTSNPASAFGKPASGQSGFGQSAFGQTSAPAFGQTSTPAFGQTSAFGQPSFGSTSKPATPGGFGSTGFGQTAQPAGFGQSAQPASAGKGFGAFANAGTSAFGQTSTPSTGGGFGAFSGAGKSAFGQGGFGAAPAAPQATPPRTSPPPDSPVDDSAMDSMGSLGLGGSNSPKEDKPAAGGLFGNATPSAQQDKPAGSPFGAPASSSPFGSSAIKPASGFGAFSGFQPTGGAFAPKDNKEAPKPTFGAGAFAGMAKPASGFGSTGFGQTATPGSASGSGFGQSSFGKPAFGQSAFGQPGFGQPAASGKPAFGQSSFGTAPATGGFGAFASKPASLVGTPAAKEEDKGASKPATGGFGAFASRTASFTTSPGESKAFGGFGTGGSIGEQAKEEKPTTPKEEKPVEVAVKQEPVSPIAPPPAPTPVKSEEADSTPVKVEERSPSPTPKPATPSEAPATPAKGPEPASVPATPLTPETPQEKDVKPKSGFGFNLQASPSPFTTPAFGQPSTPTSSYIKPAAGFGSAGVVSPGSPFANPGKASTSTSAFGSAFKKFETPKTEATAAPTFGAPSIPGLRKSAFPTTPTGPTAAKEPSSGGFAAFSNNTSPFKTPPDAPKTSFKDMLKGKDRVPEPTKPAVFSPAVEKPKTPTETRKSAFPPSPAKDEESMTPAGTPVSRPPVFKPKEEKEGGSSKALSKTKSGSLSSMGSFVDVSKEDVSEEGEEEEPDEEGEDFLSDLSQSEGDSADELPSTTPSKPPPRERSASTTPKPPSRVVDSDEEPPSDEFDEEESDEGDEEEEIEDVTEESGLSTIPEESSTPPESPVKRPSKASEPPGSISSGLRPPSSGIPFNLGLGKAPASRPVRSSPLANAYNASDSESEDKTEKKPVAAPQGKEATPPPEAPPSRTGTPPLLSNFGFGGKSRQSATPSPTNVPPSASRSVSPAVPATTAPIASTPLAPIASTPLAPTTKSVFGAFLSTPKAGEPSPSASGSASPSTPSTPFGATKPPATPGFPSVSSSGFFGAAKAPAPVTPSTPSGLFGSAIPPSTTPSGPNLMNQLGKFAMPAPAPSGSIHPPVPLFVKASQAPPPPRPTTPPQEGMQKECAELVTSIERELNQLGELAAEANQQLRKLSDPVPGSRRKEDLVDAAKWSLGDLALFGRTLLAFSKDLTELKAARDKERQLVKELRASMLKANTRKEEIARFSKAQSDPEFAKMLKTRTLGPEHLETQTNLRRNLRIVRDRVQALEDNLNALKKKLSQQKSGKVSIRPPTLDVLNRTYRNIDLAINNDRELIDSLTARMASVSFGEGRSRAAKLKDANKRDSRLPDPNPRPLNVTPNVAVTTAAALNAERSAARLKRVLLAARPEPLLNKTAASAPAPPAVFQTPMKPGATPRTPAFDPKDAMWADFGEDKFNPQTPTPAGRRGAGSGVRRHQPSPAVKKIPLSTPSPPPNFSWGPLPPPRAATSGSGGLPVPIVKLT</sequence>
<accession>D8Q571</accession>
<feature type="compositionally biased region" description="Low complexity" evidence="5">
    <location>
        <begin position="574"/>
        <end position="592"/>
    </location>
</feature>
<feature type="compositionally biased region" description="Polar residues" evidence="5">
    <location>
        <begin position="449"/>
        <end position="464"/>
    </location>
</feature>
<dbReference type="GeneID" id="9589904"/>
<dbReference type="InterPro" id="IPR015943">
    <property type="entry name" value="WD40/YVTN_repeat-like_dom_sf"/>
</dbReference>
<comment type="subcellular location">
    <subcellularLocation>
        <location evidence="1">Nucleus</location>
    </subcellularLocation>
</comment>
<keyword evidence="3" id="KW-0539">Nucleus</keyword>
<feature type="compositionally biased region" description="Acidic residues" evidence="5">
    <location>
        <begin position="1093"/>
        <end position="1110"/>
    </location>
</feature>
<dbReference type="KEGG" id="scm:SCHCO_02502419"/>
<feature type="compositionally biased region" description="Pro residues" evidence="5">
    <location>
        <begin position="519"/>
        <end position="530"/>
    </location>
</feature>
<dbReference type="Pfam" id="PF16755">
    <property type="entry name" value="Beta-prop_NUP159_NUP214"/>
    <property type="match status" value="1"/>
</dbReference>
<feature type="compositionally biased region" description="Low complexity" evidence="5">
    <location>
        <begin position="1387"/>
        <end position="1404"/>
    </location>
</feature>